<evidence type="ECO:0000259" key="7">
    <source>
        <dbReference type="PROSITE" id="PS50093"/>
    </source>
</evidence>
<dbReference type="PANTHER" id="PTHR40469">
    <property type="entry name" value="SECRETED GLYCOSYL HYDROLASE"/>
    <property type="match status" value="1"/>
</dbReference>
<dbReference type="InterPro" id="IPR013783">
    <property type="entry name" value="Ig-like_fold"/>
</dbReference>
<evidence type="ECO:0000259" key="8">
    <source>
        <dbReference type="PROSITE" id="PS51007"/>
    </source>
</evidence>
<keyword evidence="5 6" id="KW-0408">Iron</keyword>
<dbReference type="PANTHER" id="PTHR40469:SF2">
    <property type="entry name" value="GALACTOSE-BINDING DOMAIN-LIKE SUPERFAMILY PROTEIN"/>
    <property type="match status" value="1"/>
</dbReference>
<dbReference type="Proteomes" id="UP001155483">
    <property type="component" value="Unassembled WGS sequence"/>
</dbReference>
<dbReference type="Pfam" id="PF07995">
    <property type="entry name" value="GSDH"/>
    <property type="match status" value="1"/>
</dbReference>
<keyword evidence="10" id="KW-1185">Reference proteome</keyword>
<feature type="binding site" description="covalent" evidence="6">
    <location>
        <position position="888"/>
    </location>
    <ligand>
        <name>heme c</name>
        <dbReference type="ChEBI" id="CHEBI:61717"/>
    </ligand>
</feature>
<dbReference type="PRINTS" id="PR00606">
    <property type="entry name" value="CYTCHROMECID"/>
</dbReference>
<feature type="domain" description="Cytochrome c" evidence="8">
    <location>
        <begin position="870"/>
        <end position="955"/>
    </location>
</feature>
<dbReference type="InterPro" id="IPR022409">
    <property type="entry name" value="PKD/Chitinase_dom"/>
</dbReference>
<dbReference type="GO" id="GO:0005506">
    <property type="term" value="F:iron ion binding"/>
    <property type="evidence" value="ECO:0007669"/>
    <property type="project" value="InterPro"/>
</dbReference>
<dbReference type="Gene3D" id="2.120.10.30">
    <property type="entry name" value="TolB, C-terminal domain"/>
    <property type="match status" value="1"/>
</dbReference>
<dbReference type="SUPFAM" id="SSF49299">
    <property type="entry name" value="PKD domain"/>
    <property type="match status" value="1"/>
</dbReference>
<evidence type="ECO:0000256" key="3">
    <source>
        <dbReference type="ARBA" id="ARBA00022723"/>
    </source>
</evidence>
<dbReference type="GO" id="GO:0020037">
    <property type="term" value="F:heme binding"/>
    <property type="evidence" value="ECO:0007669"/>
    <property type="project" value="InterPro"/>
</dbReference>
<comment type="PTM">
    <text evidence="6">Binds 1 heme c group covalently per subunit.</text>
</comment>
<dbReference type="InterPro" id="IPR011042">
    <property type="entry name" value="6-blade_b-propeller_TolB-like"/>
</dbReference>
<dbReference type="SMART" id="SM00089">
    <property type="entry name" value="PKD"/>
    <property type="match status" value="1"/>
</dbReference>
<evidence type="ECO:0000313" key="10">
    <source>
        <dbReference type="Proteomes" id="UP001155483"/>
    </source>
</evidence>
<dbReference type="Pfam" id="PF06283">
    <property type="entry name" value="ThuA"/>
    <property type="match status" value="1"/>
</dbReference>
<dbReference type="Gene3D" id="1.10.760.10">
    <property type="entry name" value="Cytochrome c-like domain"/>
    <property type="match status" value="1"/>
</dbReference>
<keyword evidence="1" id="KW-0813">Transport</keyword>
<dbReference type="SUPFAM" id="SSF52317">
    <property type="entry name" value="Class I glutamine amidotransferase-like"/>
    <property type="match status" value="1"/>
</dbReference>
<dbReference type="Gene3D" id="3.40.50.880">
    <property type="match status" value="1"/>
</dbReference>
<feature type="binding site" description="covalent" evidence="6">
    <location>
        <position position="933"/>
    </location>
    <ligand>
        <name>heme c</name>
        <dbReference type="ChEBI" id="CHEBI:61717"/>
    </ligand>
</feature>
<evidence type="ECO:0000313" key="9">
    <source>
        <dbReference type="EMBL" id="MCU7552822.1"/>
    </source>
</evidence>
<keyword evidence="3 6" id="KW-0479">Metal-binding</keyword>
<dbReference type="SUPFAM" id="SSF46626">
    <property type="entry name" value="Cytochrome c"/>
    <property type="match status" value="1"/>
</dbReference>
<name>A0A9X2Y1F6_9BACT</name>
<comment type="caution">
    <text evidence="9">The sequence shown here is derived from an EMBL/GenBank/DDBJ whole genome shotgun (WGS) entry which is preliminary data.</text>
</comment>
<organism evidence="9 10">
    <name type="scientific">Paraflavisolibacter caeni</name>
    <dbReference type="NCBI Taxonomy" id="2982496"/>
    <lineage>
        <taxon>Bacteria</taxon>
        <taxon>Pseudomonadati</taxon>
        <taxon>Bacteroidota</taxon>
        <taxon>Chitinophagia</taxon>
        <taxon>Chitinophagales</taxon>
        <taxon>Chitinophagaceae</taxon>
        <taxon>Paraflavisolibacter</taxon>
    </lineage>
</organism>
<evidence type="ECO:0000256" key="2">
    <source>
        <dbReference type="ARBA" id="ARBA00022617"/>
    </source>
</evidence>
<sequence>MNRLFACLQSIALIVVLFFVLTSCSKRSGTPRVLVFSKTAGYHHESIPDGIAAIKKLGSQNNFLVDTTTNADWFMEDTLDKYAAVIFLSTTGDVLNHYQEAEFERYIQAGGGFVGIHAAADAEYDWGWYGRLVGGYFLDHPGIHDTFPNVQEGIFQVVDQDNNASRHLPKQWKRIDEFYSFKKLNKDVHILLTINENSYHGGHKMGEHPMTWYHEYDGGRAFYTASGHTKESFSEPDFLRLLLGGIQYAIGDNKKLDYRKTKTAQVPEEERFAKTSLVSGQLFEPTEMTILPNLDVLIAQRRGEILLYKKGDSILKQAGFLNVYYKTSTPGVNAEEGLLGIKADPDFDKNHYVFVFYSPADTSVNRLSRFRFENDKIDPSSEKVVLQFYSQREICCHTGGSIAFDKDGLLYLSTGDNSTPFDEPKQPYPNSGYAPLDQRLGHEQYDARRTAGNPNDLRGKIIRIRVKEDGSYEIPDGNLYPKGQKGTRPEIYVQGNRNPYRISVDQKNGFLYWGEVGPDAGRDSFGIRGPRGYDEINQARKAGFFGWPLFVGNNYAYREFDYNTGTAGKIFDPAKPVNTSRNNTGKQNLPPAQPAFIWYPYDPSPDFPQVGAGGRNAMAGPVYYTDLFPKETRLPGYYNNKLFIYDWIRGWIKAVTLQANGDFDKMEPFMENTKLNSCIDMEVGPDGKLYLLEYGSGWFSKNPDAGLSRIDYNGGNLAPRIASFQVDKTSGLLPLRVVATVKAKDPEKDGLQYTWNLGGMSKETSEPRLEHTFDKAGEYTLYVTVRDKKGASVKSEQINVIAGNEAPMVNISLQGNKTFYFPGRPVAYSVTYKDKEDGMMTADSSALFISADYVEGSDKAGASLGHQVLSEAMMGKTLLEAQDCKACHKVEVKSVGPSFSAVSERYQKESGAEKLLVNKIIKGGAGVWGETAMPAHPNLKEGDVRQIVTYILSLKGNSAQKKSLPVKGLVPSTLGKPAKENGVLLLTASYTDKGSNGVRPLTTEASIALRSNIVTFGSVKAMKEYNTISINGTQLMIVPKSEGWFRLDSLDMTGITSAELSLAWQKAPEKGYIFEFHLDAPNGQKIGSTELNGGMPIGKDGKGGTLIKAMLQSVVDGKLHNLLIVSRPKDPKEVNQAGIELVKFNSDSK</sequence>
<evidence type="ECO:0000256" key="5">
    <source>
        <dbReference type="ARBA" id="ARBA00023004"/>
    </source>
</evidence>
<dbReference type="InterPro" id="IPR029010">
    <property type="entry name" value="ThuA-like"/>
</dbReference>
<keyword evidence="2 6" id="KW-0349">Heme</keyword>
<dbReference type="InterPro" id="IPR029062">
    <property type="entry name" value="Class_I_gatase-like"/>
</dbReference>
<reference evidence="9" key="2">
    <citation type="submission" date="2023-04" db="EMBL/GenBank/DDBJ databases">
        <title>Paracnuella aquatica gen. nov., sp. nov., a member of the family Chitinophagaceae isolated from a hot spring.</title>
        <authorList>
            <person name="Wang C."/>
        </authorList>
    </citation>
    <scope>NUCLEOTIDE SEQUENCE</scope>
    <source>
        <strain evidence="9">LB-8</strain>
    </source>
</reference>
<dbReference type="AlphaFoldDB" id="A0A9X2Y1F6"/>
<keyword evidence="4" id="KW-0249">Electron transport</keyword>
<dbReference type="InterPro" id="IPR036909">
    <property type="entry name" value="Cyt_c-like_dom_sf"/>
</dbReference>
<dbReference type="InterPro" id="IPR002324">
    <property type="entry name" value="Cyt_c_ID"/>
</dbReference>
<dbReference type="Pfam" id="PF18911">
    <property type="entry name" value="PKD_4"/>
    <property type="match status" value="1"/>
</dbReference>
<dbReference type="GO" id="GO:0009055">
    <property type="term" value="F:electron transfer activity"/>
    <property type="evidence" value="ECO:0007669"/>
    <property type="project" value="InterPro"/>
</dbReference>
<dbReference type="InterPro" id="IPR035986">
    <property type="entry name" value="PKD_dom_sf"/>
</dbReference>
<gene>
    <name evidence="9" type="ORF">OCK74_27130</name>
</gene>
<feature type="domain" description="PKD" evidence="7">
    <location>
        <begin position="745"/>
        <end position="800"/>
    </location>
</feature>
<evidence type="ECO:0000256" key="1">
    <source>
        <dbReference type="ARBA" id="ARBA00022448"/>
    </source>
</evidence>
<proteinExistence type="predicted"/>
<dbReference type="EMBL" id="JAOTIF010000049">
    <property type="protein sequence ID" value="MCU7552822.1"/>
    <property type="molecule type" value="Genomic_DNA"/>
</dbReference>
<evidence type="ECO:0000256" key="6">
    <source>
        <dbReference type="PIRSR" id="PIRSR602324-1"/>
    </source>
</evidence>
<dbReference type="InterPro" id="IPR009056">
    <property type="entry name" value="Cyt_c-like_dom"/>
</dbReference>
<reference evidence="9" key="1">
    <citation type="submission" date="2022-09" db="EMBL/GenBank/DDBJ databases">
        <authorList>
            <person name="Yuan C."/>
            <person name="Ke Z."/>
        </authorList>
    </citation>
    <scope>NUCLEOTIDE SEQUENCE</scope>
    <source>
        <strain evidence="9">LB-8</strain>
    </source>
</reference>
<protein>
    <submittedName>
        <fullName evidence="9">ThuA domain-containing protein</fullName>
    </submittedName>
</protein>
<dbReference type="Pfam" id="PF00034">
    <property type="entry name" value="Cytochrom_C"/>
    <property type="match status" value="1"/>
</dbReference>
<dbReference type="CDD" id="cd00146">
    <property type="entry name" value="PKD"/>
    <property type="match status" value="1"/>
</dbReference>
<dbReference type="PROSITE" id="PS51257">
    <property type="entry name" value="PROKAR_LIPOPROTEIN"/>
    <property type="match status" value="1"/>
</dbReference>
<dbReference type="InterPro" id="IPR000601">
    <property type="entry name" value="PKD_dom"/>
</dbReference>
<dbReference type="InterPro" id="IPR012938">
    <property type="entry name" value="Glc/Sorbosone_DH"/>
</dbReference>
<evidence type="ECO:0000256" key="4">
    <source>
        <dbReference type="ARBA" id="ARBA00022982"/>
    </source>
</evidence>
<dbReference type="PROSITE" id="PS50093">
    <property type="entry name" value="PKD"/>
    <property type="match status" value="1"/>
</dbReference>
<accession>A0A9X2Y1F6</accession>
<dbReference type="RefSeq" id="WP_279300257.1">
    <property type="nucleotide sequence ID" value="NZ_JAOTIF010000049.1"/>
</dbReference>
<feature type="binding site" description="covalent" evidence="6">
    <location>
        <position position="884"/>
    </location>
    <ligand>
        <name>heme c</name>
        <dbReference type="ChEBI" id="CHEBI:61717"/>
    </ligand>
</feature>
<dbReference type="InterPro" id="IPR011041">
    <property type="entry name" value="Quinoprot_gluc/sorb_DH_b-prop"/>
</dbReference>
<dbReference type="SUPFAM" id="SSF50952">
    <property type="entry name" value="Soluble quinoprotein glucose dehydrogenase"/>
    <property type="match status" value="1"/>
</dbReference>
<dbReference type="PROSITE" id="PS51007">
    <property type="entry name" value="CYTC"/>
    <property type="match status" value="1"/>
</dbReference>
<dbReference type="Gene3D" id="2.60.40.10">
    <property type="entry name" value="Immunoglobulins"/>
    <property type="match status" value="1"/>
</dbReference>